<dbReference type="GO" id="GO:0016491">
    <property type="term" value="F:oxidoreductase activity"/>
    <property type="evidence" value="ECO:0007669"/>
    <property type="project" value="InterPro"/>
</dbReference>
<dbReference type="PANTHER" id="PTHR19271">
    <property type="entry name" value="CYTOCHROME B"/>
    <property type="match status" value="1"/>
</dbReference>
<dbReference type="SUPFAM" id="SSF81648">
    <property type="entry name" value="a domain/subunit of cytochrome bc1 complex (Ubiquinol-cytochrome c reductase)"/>
    <property type="match status" value="1"/>
</dbReference>
<accession>A0A845L2S4</accession>
<evidence type="ECO:0000256" key="1">
    <source>
        <dbReference type="ARBA" id="ARBA00004141"/>
    </source>
</evidence>
<dbReference type="GO" id="GO:0046872">
    <property type="term" value="F:metal ion binding"/>
    <property type="evidence" value="ECO:0007669"/>
    <property type="project" value="UniProtKB-KW"/>
</dbReference>
<dbReference type="Proteomes" id="UP000463470">
    <property type="component" value="Unassembled WGS sequence"/>
</dbReference>
<dbReference type="InterPro" id="IPR005798">
    <property type="entry name" value="Cyt_b/b6_C"/>
</dbReference>
<keyword evidence="3" id="KW-0349">Heme</keyword>
<evidence type="ECO:0000256" key="3">
    <source>
        <dbReference type="ARBA" id="ARBA00022617"/>
    </source>
</evidence>
<evidence type="ECO:0000256" key="4">
    <source>
        <dbReference type="ARBA" id="ARBA00022692"/>
    </source>
</evidence>
<feature type="transmembrane region" description="Helical" evidence="10">
    <location>
        <begin position="21"/>
        <end position="38"/>
    </location>
</feature>
<evidence type="ECO:0000313" key="13">
    <source>
        <dbReference type="Proteomes" id="UP000463470"/>
    </source>
</evidence>
<feature type="domain" description="Cytochrome b/b6 C-terminal region profile" evidence="11">
    <location>
        <begin position="2"/>
        <end position="133"/>
    </location>
</feature>
<feature type="transmembrane region" description="Helical" evidence="10">
    <location>
        <begin position="75"/>
        <end position="94"/>
    </location>
</feature>
<keyword evidence="13" id="KW-1185">Reference proteome</keyword>
<evidence type="ECO:0000256" key="6">
    <source>
        <dbReference type="ARBA" id="ARBA00022982"/>
    </source>
</evidence>
<dbReference type="EMBL" id="WXEY01000004">
    <property type="protein sequence ID" value="MZP29315.1"/>
    <property type="molecule type" value="Genomic_DNA"/>
</dbReference>
<sequence length="133" mass="14779">MDNQKKRFTVPFMPVHITTEAALAMAFVGVLFILSGVLPKEMAEPADKLVTPIGLKPEWYYLWAYVILEQVPNKLMGIVIPGLMVLALFLVPWLERGKERHPAKRPIGVAVFTVMMIVVAILTYMGATLQIGG</sequence>
<dbReference type="PROSITE" id="PS51003">
    <property type="entry name" value="CYTB_CTER"/>
    <property type="match status" value="1"/>
</dbReference>
<proteinExistence type="predicted"/>
<dbReference type="GO" id="GO:0009055">
    <property type="term" value="F:electron transfer activity"/>
    <property type="evidence" value="ECO:0007669"/>
    <property type="project" value="InterPro"/>
</dbReference>
<keyword evidence="4 10" id="KW-0812">Transmembrane</keyword>
<keyword evidence="7 10" id="KW-1133">Transmembrane helix</keyword>
<evidence type="ECO:0000259" key="11">
    <source>
        <dbReference type="PROSITE" id="PS51003"/>
    </source>
</evidence>
<dbReference type="InterPro" id="IPR036150">
    <property type="entry name" value="Cyt_b/b6_C_sf"/>
</dbReference>
<evidence type="ECO:0000256" key="7">
    <source>
        <dbReference type="ARBA" id="ARBA00022989"/>
    </source>
</evidence>
<evidence type="ECO:0000256" key="9">
    <source>
        <dbReference type="ARBA" id="ARBA00023136"/>
    </source>
</evidence>
<dbReference type="PANTHER" id="PTHR19271:SF16">
    <property type="entry name" value="CYTOCHROME B"/>
    <property type="match status" value="1"/>
</dbReference>
<dbReference type="GO" id="GO:0016020">
    <property type="term" value="C:membrane"/>
    <property type="evidence" value="ECO:0007669"/>
    <property type="project" value="UniProtKB-SubCell"/>
</dbReference>
<keyword evidence="8" id="KW-0408">Iron</keyword>
<evidence type="ECO:0000256" key="5">
    <source>
        <dbReference type="ARBA" id="ARBA00022723"/>
    </source>
</evidence>
<dbReference type="InterPro" id="IPR027387">
    <property type="entry name" value="Cytb/b6-like_sf"/>
</dbReference>
<keyword evidence="9 10" id="KW-0472">Membrane</keyword>
<dbReference type="OrthoDB" id="2380469at2"/>
<protein>
    <submittedName>
        <fullName evidence="12">Cytochrome b subunit of the bc complex</fullName>
    </submittedName>
</protein>
<keyword evidence="5" id="KW-0479">Metal-binding</keyword>
<dbReference type="Pfam" id="PF00032">
    <property type="entry name" value="Cytochrom_B_C"/>
    <property type="match status" value="1"/>
</dbReference>
<organism evidence="12 13">
    <name type="scientific">Heliomicrobium undosum</name>
    <dbReference type="NCBI Taxonomy" id="121734"/>
    <lineage>
        <taxon>Bacteria</taxon>
        <taxon>Bacillati</taxon>
        <taxon>Bacillota</taxon>
        <taxon>Clostridia</taxon>
        <taxon>Eubacteriales</taxon>
        <taxon>Heliobacteriaceae</taxon>
        <taxon>Heliomicrobium</taxon>
    </lineage>
</organism>
<comment type="caution">
    <text evidence="12">The sequence shown here is derived from an EMBL/GenBank/DDBJ whole genome shotgun (WGS) entry which is preliminary data.</text>
</comment>
<evidence type="ECO:0000313" key="12">
    <source>
        <dbReference type="EMBL" id="MZP29315.1"/>
    </source>
</evidence>
<feature type="transmembrane region" description="Helical" evidence="10">
    <location>
        <begin position="106"/>
        <end position="127"/>
    </location>
</feature>
<keyword evidence="2" id="KW-0813">Transport</keyword>
<reference evidence="12 13" key="1">
    <citation type="submission" date="2020-01" db="EMBL/GenBank/DDBJ databases">
        <title>Whole-genome sequence of Heliobacterium undosum DSM 13378.</title>
        <authorList>
            <person name="Kyndt J.A."/>
            <person name="Meyer T.E."/>
        </authorList>
    </citation>
    <scope>NUCLEOTIDE SEQUENCE [LARGE SCALE GENOMIC DNA]</scope>
    <source>
        <strain evidence="12 13">DSM 13378</strain>
    </source>
</reference>
<dbReference type="RefSeq" id="WP_161256501.1">
    <property type="nucleotide sequence ID" value="NZ_WXEY01000004.1"/>
</dbReference>
<dbReference type="AlphaFoldDB" id="A0A845L2S4"/>
<evidence type="ECO:0000256" key="10">
    <source>
        <dbReference type="SAM" id="Phobius"/>
    </source>
</evidence>
<keyword evidence="6" id="KW-0249">Electron transport</keyword>
<dbReference type="Gene3D" id="1.20.810.10">
    <property type="entry name" value="Cytochrome Bc1 Complex, Chain C"/>
    <property type="match status" value="1"/>
</dbReference>
<comment type="subcellular location">
    <subcellularLocation>
        <location evidence="1">Membrane</location>
        <topology evidence="1">Multi-pass membrane protein</topology>
    </subcellularLocation>
</comment>
<name>A0A845L2S4_9FIRM</name>
<evidence type="ECO:0000256" key="8">
    <source>
        <dbReference type="ARBA" id="ARBA00023004"/>
    </source>
</evidence>
<gene>
    <name evidence="12" type="ORF">GTO91_06300</name>
</gene>
<evidence type="ECO:0000256" key="2">
    <source>
        <dbReference type="ARBA" id="ARBA00022448"/>
    </source>
</evidence>